<dbReference type="Pfam" id="PF21818">
    <property type="entry name" value="DUF6884"/>
    <property type="match status" value="1"/>
</dbReference>
<protein>
    <recommendedName>
        <fullName evidence="1">DUF6884 domain-containing protein</fullName>
    </recommendedName>
</protein>
<dbReference type="HOGENOM" id="CLU_142660_0_0_2"/>
<evidence type="ECO:0000313" key="2">
    <source>
        <dbReference type="EMBL" id="ABR55823.1"/>
    </source>
</evidence>
<evidence type="ECO:0000313" key="3">
    <source>
        <dbReference type="Proteomes" id="UP000001106"/>
    </source>
</evidence>
<sequence length="149" mass="17406">MKNYLLILSCSKTKHHKYNIPAIDLYNGMYYKVLRKNFNLKENNNNNLNILILSAKYGLINSNHIIDYYDEVMTPKRAKELQNQVITKLKQELKNNNYDEIFITMGKTYELALGDRGKEILKNNNAIIGHGMIGERLSQLKNWLISINK</sequence>
<dbReference type="KEGG" id="mae:Maeo_0231"/>
<dbReference type="Proteomes" id="UP000001106">
    <property type="component" value="Chromosome"/>
</dbReference>
<dbReference type="STRING" id="419665.Maeo_0231"/>
<keyword evidence="3" id="KW-1185">Reference proteome</keyword>
<dbReference type="AlphaFoldDB" id="A6UTK1"/>
<dbReference type="RefSeq" id="WP_011972955.1">
    <property type="nucleotide sequence ID" value="NC_009635.1"/>
</dbReference>
<dbReference type="OrthoDB" id="201280at2157"/>
<organism evidence="2 3">
    <name type="scientific">Methanococcus aeolicus (strain ATCC BAA-1280 / DSM 17508 / OCM 812 / Nankai-3)</name>
    <dbReference type="NCBI Taxonomy" id="419665"/>
    <lineage>
        <taxon>Archaea</taxon>
        <taxon>Methanobacteriati</taxon>
        <taxon>Methanobacteriota</taxon>
        <taxon>Methanomada group</taxon>
        <taxon>Methanococci</taxon>
        <taxon>Methanococcales</taxon>
        <taxon>Methanococcaceae</taxon>
        <taxon>Methanococcus</taxon>
    </lineage>
</organism>
<feature type="domain" description="DUF6884" evidence="1">
    <location>
        <begin position="6"/>
        <end position="141"/>
    </location>
</feature>
<dbReference type="InterPro" id="IPR049251">
    <property type="entry name" value="DUF6884"/>
</dbReference>
<evidence type="ECO:0000259" key="1">
    <source>
        <dbReference type="Pfam" id="PF21818"/>
    </source>
</evidence>
<proteinExistence type="predicted"/>
<accession>A6UTK1</accession>
<gene>
    <name evidence="2" type="ordered locus">Maeo_0231</name>
</gene>
<dbReference type="GeneID" id="5326427"/>
<dbReference type="EMBL" id="CP000743">
    <property type="protein sequence ID" value="ABR55823.1"/>
    <property type="molecule type" value="Genomic_DNA"/>
</dbReference>
<reference evidence="2" key="1">
    <citation type="submission" date="2007-06" db="EMBL/GenBank/DDBJ databases">
        <title>Complete sequence of Methanococcus aeolicus Nankai-3.</title>
        <authorList>
            <consortium name="US DOE Joint Genome Institute"/>
            <person name="Copeland A."/>
            <person name="Lucas S."/>
            <person name="Lapidus A."/>
            <person name="Barry K."/>
            <person name="Glavina del Rio T."/>
            <person name="Dalin E."/>
            <person name="Tice H."/>
            <person name="Pitluck S."/>
            <person name="Chain P."/>
            <person name="Malfatti S."/>
            <person name="Shin M."/>
            <person name="Vergez L."/>
            <person name="Schmutz J."/>
            <person name="Larimer F."/>
            <person name="Land M."/>
            <person name="Hauser L."/>
            <person name="Kyrpides N."/>
            <person name="Lykidis A."/>
            <person name="Sieprawska-Lupa M."/>
            <person name="Whitman W.B."/>
            <person name="Richardson P."/>
        </authorList>
    </citation>
    <scope>NUCLEOTIDE SEQUENCE [LARGE SCALE GENOMIC DNA]</scope>
    <source>
        <strain evidence="2">Nankai-3</strain>
    </source>
</reference>
<name>A6UTK1_META3</name>
<dbReference type="eggNOG" id="arCOG03726">
    <property type="taxonomic scope" value="Archaea"/>
</dbReference>